<reference evidence="1" key="1">
    <citation type="submission" date="2018-11" db="EMBL/GenBank/DDBJ databases">
        <authorList>
            <person name="Grassa J C."/>
        </authorList>
    </citation>
    <scope>NUCLEOTIDE SEQUENCE [LARGE SCALE GENOMIC DNA]</scope>
</reference>
<protein>
    <submittedName>
        <fullName evidence="1">Uncharacterized protein</fullName>
    </submittedName>
</protein>
<name>A0A803NKV8_CANSA</name>
<reference evidence="1" key="2">
    <citation type="submission" date="2021-03" db="UniProtKB">
        <authorList>
            <consortium name="EnsemblPlants"/>
        </authorList>
    </citation>
    <scope>IDENTIFICATION</scope>
</reference>
<evidence type="ECO:0000313" key="2">
    <source>
        <dbReference type="Proteomes" id="UP000596661"/>
    </source>
</evidence>
<dbReference type="AlphaFoldDB" id="A0A803NKV8"/>
<dbReference type="Proteomes" id="UP000596661">
    <property type="component" value="Chromosome 1"/>
</dbReference>
<accession>A0A803NKV8</accession>
<dbReference type="EnsemblPlants" id="evm.model.01.2361">
    <property type="protein sequence ID" value="cds.evm.model.01.2361"/>
    <property type="gene ID" value="evm.TU.01.2361"/>
</dbReference>
<dbReference type="EMBL" id="UZAU01000070">
    <property type="status" value="NOT_ANNOTATED_CDS"/>
    <property type="molecule type" value="Genomic_DNA"/>
</dbReference>
<sequence>MILWGVWHAQNDVVWNNKSSTMDGVVSVTITYIDHWRIAQQEETLVSTTPVNGALSNEHWTKLSGEIKVICDVAIFEAGNSFRVGWIAQIVMVSLLKSVKKFGQLDSHVAKALSLKEVLS</sequence>
<proteinExistence type="predicted"/>
<dbReference type="Gramene" id="evm.model.01.2361">
    <property type="protein sequence ID" value="cds.evm.model.01.2361"/>
    <property type="gene ID" value="evm.TU.01.2361"/>
</dbReference>
<organism evidence="1 2">
    <name type="scientific">Cannabis sativa</name>
    <name type="common">Hemp</name>
    <name type="synonym">Marijuana</name>
    <dbReference type="NCBI Taxonomy" id="3483"/>
    <lineage>
        <taxon>Eukaryota</taxon>
        <taxon>Viridiplantae</taxon>
        <taxon>Streptophyta</taxon>
        <taxon>Embryophyta</taxon>
        <taxon>Tracheophyta</taxon>
        <taxon>Spermatophyta</taxon>
        <taxon>Magnoliopsida</taxon>
        <taxon>eudicotyledons</taxon>
        <taxon>Gunneridae</taxon>
        <taxon>Pentapetalae</taxon>
        <taxon>rosids</taxon>
        <taxon>fabids</taxon>
        <taxon>Rosales</taxon>
        <taxon>Cannabaceae</taxon>
        <taxon>Cannabis</taxon>
    </lineage>
</organism>
<evidence type="ECO:0000313" key="1">
    <source>
        <dbReference type="EnsemblPlants" id="cds.evm.model.01.2361"/>
    </source>
</evidence>
<keyword evidence="2" id="KW-1185">Reference proteome</keyword>